<evidence type="ECO:0000313" key="3">
    <source>
        <dbReference type="Proteomes" id="UP000178606"/>
    </source>
</evidence>
<reference evidence="2 3" key="1">
    <citation type="journal article" date="2016" name="Nat. Commun.">
        <title>Thousands of microbial genomes shed light on interconnected biogeochemical processes in an aquifer system.</title>
        <authorList>
            <person name="Anantharaman K."/>
            <person name="Brown C.T."/>
            <person name="Hug L.A."/>
            <person name="Sharon I."/>
            <person name="Castelle C.J."/>
            <person name="Probst A.J."/>
            <person name="Thomas B.C."/>
            <person name="Singh A."/>
            <person name="Wilkins M.J."/>
            <person name="Karaoz U."/>
            <person name="Brodie E.L."/>
            <person name="Williams K.H."/>
            <person name="Hubbard S.S."/>
            <person name="Banfield J.F."/>
        </authorList>
    </citation>
    <scope>NUCLEOTIDE SEQUENCE [LARGE SCALE GENOMIC DNA]</scope>
    <source>
        <strain evidence="3">RIFCSPLOWO2_12_FULL_64_10</strain>
    </source>
</reference>
<evidence type="ECO:0000313" key="2">
    <source>
        <dbReference type="EMBL" id="OGG55496.1"/>
    </source>
</evidence>
<dbReference type="Proteomes" id="UP000178606">
    <property type="component" value="Unassembled WGS sequence"/>
</dbReference>
<sequence>MKKNPFDRSMFESQAGNKDTTFMLVLVGAFLLICILYLIRSYLRSRRGGLDPDDVGDQDLAVGHRGILSDVVTLVAGRHHTREVALGRLVEFDPPSVNCTIVRAGDGREVNEDAGRAVLFHLDGEMFVQDRSFFITMPDGIKAEDRALFTGEGEVMNLWFLHERLPYTVNSEVVERVRFPVEMVRNLDPKVGVGYRLIPLTTVTKRDKRQAIRFAHKPGRGALRVYPQILFDVTVQKTDFRFPARGSIPPRITSLKGFPYRASQGADETDFSAERVVNAFKDAIRMNHTEDRRVYVNKPYMDERTNRRTLIELGYTEVLGLSAQEAGRTVHIKKPAQSVMVRRNRRDPHCLNEGDFIVLDYASRSPLDGQNEYFELVCQVIKGGIENITVRPRRNIRQEANLPVEVLDFSVNGFRFENSREFMSYVFGEEGPPATVDRQKEILEGVGFVFTFYPRLRFTRDTEAYRPDLPLKFSILGKIVRSEVEKEEETGDAGHLKAFGVRFMYNPAEYSVDDFCRDRWVMIRPFKENPYFKEVHKSLNGLIAHLESQSRDFLESRHPPEHVVPEKEVVA</sequence>
<keyword evidence="1" id="KW-0812">Transmembrane</keyword>
<accession>A0A1F6D241</accession>
<gene>
    <name evidence="2" type="ORF">A3F84_18795</name>
</gene>
<keyword evidence="1" id="KW-0472">Membrane</keyword>
<name>A0A1F6D241_HANXR</name>
<dbReference type="AlphaFoldDB" id="A0A1F6D241"/>
<proteinExistence type="predicted"/>
<comment type="caution">
    <text evidence="2">The sequence shown here is derived from an EMBL/GenBank/DDBJ whole genome shotgun (WGS) entry which is preliminary data.</text>
</comment>
<dbReference type="EMBL" id="MFKF01000075">
    <property type="protein sequence ID" value="OGG55496.1"/>
    <property type="molecule type" value="Genomic_DNA"/>
</dbReference>
<protein>
    <submittedName>
        <fullName evidence="2">Uncharacterized protein</fullName>
    </submittedName>
</protein>
<evidence type="ECO:0000256" key="1">
    <source>
        <dbReference type="SAM" id="Phobius"/>
    </source>
</evidence>
<keyword evidence="1" id="KW-1133">Transmembrane helix</keyword>
<organism evidence="2 3">
    <name type="scientific">Handelsmanbacteria sp. (strain RIFCSPLOWO2_12_FULL_64_10)</name>
    <dbReference type="NCBI Taxonomy" id="1817868"/>
    <lineage>
        <taxon>Bacteria</taxon>
        <taxon>Candidatus Handelsmaniibacteriota</taxon>
    </lineage>
</organism>
<feature type="transmembrane region" description="Helical" evidence="1">
    <location>
        <begin position="20"/>
        <end position="39"/>
    </location>
</feature>